<dbReference type="Proteomes" id="UP000034150">
    <property type="component" value="Unassembled WGS sequence"/>
</dbReference>
<keyword evidence="3" id="KW-1185">Reference proteome</keyword>
<feature type="signal peptide" evidence="1">
    <location>
        <begin position="1"/>
        <end position="19"/>
    </location>
</feature>
<proteinExistence type="predicted"/>
<reference evidence="2 3" key="1">
    <citation type="journal article" date="2015" name="Genome Announc.">
        <title>Draft Genome Sequence of Mycobacterium obuense Strain UC1, Isolated from Patient Sputum.</title>
        <authorList>
            <person name="Greninger A.L."/>
            <person name="Cunningham G."/>
            <person name="Hsu E.D."/>
            <person name="Yu J.M."/>
            <person name="Chiu C.Y."/>
            <person name="Miller S."/>
        </authorList>
    </citation>
    <scope>NUCLEOTIDE SEQUENCE [LARGE SCALE GENOMIC DNA]</scope>
    <source>
        <strain evidence="2 3">UC1</strain>
    </source>
</reference>
<name>A0A0M2JZ25_9MYCO</name>
<protein>
    <recommendedName>
        <fullName evidence="4">DUF732 domain-containing protein</fullName>
    </recommendedName>
</protein>
<evidence type="ECO:0000256" key="1">
    <source>
        <dbReference type="SAM" id="SignalP"/>
    </source>
</evidence>
<dbReference type="STRING" id="1807.MOBUDSM44075_04943"/>
<gene>
    <name evidence="2" type="ORF">WN67_20585</name>
</gene>
<evidence type="ECO:0008006" key="4">
    <source>
        <dbReference type="Google" id="ProtNLM"/>
    </source>
</evidence>
<dbReference type="AlphaFoldDB" id="A0A0M2JZ25"/>
<dbReference type="PATRIC" id="fig|1807.13.peg.4985"/>
<sequence>MAAFLAAVTAISAAPVASAVPAPEVEYTYNVIVRRHFDFPNNDALGYGWGLCDKVGKGVPYAQLMADTKRDVFPNDEQAANYVVSYAIGILCPAQIWQLRNSAAGYRP</sequence>
<evidence type="ECO:0000313" key="3">
    <source>
        <dbReference type="Proteomes" id="UP000034150"/>
    </source>
</evidence>
<keyword evidence="1" id="KW-0732">Signal</keyword>
<comment type="caution">
    <text evidence="2">The sequence shown here is derived from an EMBL/GenBank/DDBJ whole genome shotgun (WGS) entry which is preliminary data.</text>
</comment>
<organism evidence="2 3">
    <name type="scientific">Mycolicibacterium obuense</name>
    <dbReference type="NCBI Taxonomy" id="1807"/>
    <lineage>
        <taxon>Bacteria</taxon>
        <taxon>Bacillati</taxon>
        <taxon>Actinomycetota</taxon>
        <taxon>Actinomycetes</taxon>
        <taxon>Mycobacteriales</taxon>
        <taxon>Mycobacteriaceae</taxon>
        <taxon>Mycolicibacterium</taxon>
    </lineage>
</organism>
<dbReference type="EMBL" id="LAUZ02000081">
    <property type="protein sequence ID" value="KKF00112.1"/>
    <property type="molecule type" value="Genomic_DNA"/>
</dbReference>
<accession>A0A0M2JZ25</accession>
<feature type="chain" id="PRO_5005635067" description="DUF732 domain-containing protein" evidence="1">
    <location>
        <begin position="20"/>
        <end position="108"/>
    </location>
</feature>
<evidence type="ECO:0000313" key="2">
    <source>
        <dbReference type="EMBL" id="KKF00112.1"/>
    </source>
</evidence>